<comment type="caution">
    <text evidence="4">The sequence shown here is derived from an EMBL/GenBank/DDBJ whole genome shotgun (WGS) entry which is preliminary data.</text>
</comment>
<accession>A0A6L5A4J9</accession>
<dbReference type="Proteomes" id="UP000472573">
    <property type="component" value="Unassembled WGS sequence"/>
</dbReference>
<sequence>MNKSKFNGDRLREARQLKMLTITELAKKVNVTKQMISKYEHKLSVPGTETLFSLIKELNFPSEFFFGKDSFEIKSTGTFYRSRLTATKREKKPSQLLLDYTVVIRDFLEKYIDFPVLKESDNTELFSGQRDPAVVAKYLRKQWNLKNLPIPNIVDLLERRGFVISSISNLSKKVDAFSSPRWIKNNDAPQKYYYPIVLEGTGYSFYRQQFSVAHELGHWALHSNKVDPQELDNVDYRKMEQEANEFASEFLLPREEFEQDIKYAPKDIDLYLSLKNKWLVSISMMIVRARDIGVLSQDDYVNMQRKISYKNWRKVEPFDVTKEISKPQALKQSIELLVENDILSPFEIKSDLAINYNILLPDEIIAEICGVDVKYLRPESNELINDSNIKVKKVDFGNI</sequence>
<dbReference type="PANTHER" id="PTHR43236:SF1">
    <property type="entry name" value="BLL7220 PROTEIN"/>
    <property type="match status" value="1"/>
</dbReference>
<dbReference type="InterPro" id="IPR010359">
    <property type="entry name" value="IrrE_HExxH"/>
</dbReference>
<reference evidence="3 5" key="1">
    <citation type="submission" date="2019-10" db="EMBL/GenBank/DDBJ databases">
        <authorList>
            <person name="Irmler S."/>
            <person name="Berthoud H."/>
            <person name="Roetschi A."/>
            <person name="Arias E."/>
            <person name="Shani N."/>
            <person name="Wuethrich D."/>
            <person name="Bruggmann R."/>
        </authorList>
    </citation>
    <scope>NUCLEOTIDE SEQUENCE [LARGE SCALE GENOMIC DNA]</scope>
    <source>
        <strain evidence="3 5">FAM13073</strain>
    </source>
</reference>
<evidence type="ECO:0000313" key="6">
    <source>
        <dbReference type="Proteomes" id="UP000743107"/>
    </source>
</evidence>
<reference evidence="4" key="4">
    <citation type="submission" date="2020-11" db="EMBL/GenBank/DDBJ databases">
        <title>Antibiotic susceptibility profiles of Pediococcus pentosaceus from various origins and their implications for the safety assessment of strains with food-technology applications.</title>
        <authorList>
            <person name="Shani N."/>
            <person name="Oberhaensli S."/>
            <person name="Arias E."/>
        </authorList>
    </citation>
    <scope>NUCLEOTIDE SEQUENCE</scope>
    <source>
        <strain evidence="4">FAM 19164</strain>
    </source>
</reference>
<gene>
    <name evidence="3" type="ORF">GBO79_01435</name>
    <name evidence="4" type="ORF">ITQ97_01600</name>
</gene>
<dbReference type="InterPro" id="IPR001387">
    <property type="entry name" value="Cro/C1-type_HTH"/>
</dbReference>
<dbReference type="InterPro" id="IPR052345">
    <property type="entry name" value="Rad_response_metalloprotease"/>
</dbReference>
<feature type="domain" description="HTH cro/C1-type" evidence="2">
    <location>
        <begin position="11"/>
        <end position="65"/>
    </location>
</feature>
<protein>
    <submittedName>
        <fullName evidence="4">ImmA/IrrE family metallo-endopeptidase</fullName>
    </submittedName>
</protein>
<dbReference type="AlphaFoldDB" id="A0A6L5A4J9"/>
<dbReference type="EMBL" id="JADOFV010000001">
    <property type="protein sequence ID" value="MBF7126532.1"/>
    <property type="molecule type" value="Genomic_DNA"/>
</dbReference>
<dbReference type="Gene3D" id="1.10.260.40">
    <property type="entry name" value="lambda repressor-like DNA-binding domains"/>
    <property type="match status" value="1"/>
</dbReference>
<dbReference type="EMBL" id="WENB01000001">
    <property type="protein sequence ID" value="KAF0415010.1"/>
    <property type="molecule type" value="Genomic_DNA"/>
</dbReference>
<reference evidence="3" key="2">
    <citation type="submission" date="2019-12" db="EMBL/GenBank/DDBJ databases">
        <title>SpeciesPrimer: A bioinformatics pipeline dedicated to the design of qPCR primers for the quantification of bacterial species.</title>
        <authorList>
            <person name="Dreier M."/>
            <person name="Berthoud H."/>
            <person name="Shani N."/>
            <person name="Wechsler D."/>
            <person name="Junier P."/>
        </authorList>
    </citation>
    <scope>NUCLEOTIDE SEQUENCE</scope>
    <source>
        <strain evidence="3">FAM13073</strain>
    </source>
</reference>
<evidence type="ECO:0000259" key="2">
    <source>
        <dbReference type="PROSITE" id="PS50943"/>
    </source>
</evidence>
<evidence type="ECO:0000313" key="3">
    <source>
        <dbReference type="EMBL" id="KAF0415010.1"/>
    </source>
</evidence>
<evidence type="ECO:0000313" key="5">
    <source>
        <dbReference type="Proteomes" id="UP000472573"/>
    </source>
</evidence>
<dbReference type="InterPro" id="IPR010982">
    <property type="entry name" value="Lambda_DNA-bd_dom_sf"/>
</dbReference>
<dbReference type="SUPFAM" id="SSF47413">
    <property type="entry name" value="lambda repressor-like DNA-binding domains"/>
    <property type="match status" value="1"/>
</dbReference>
<dbReference type="Pfam" id="PF01381">
    <property type="entry name" value="HTH_3"/>
    <property type="match status" value="1"/>
</dbReference>
<dbReference type="GO" id="GO:0003677">
    <property type="term" value="F:DNA binding"/>
    <property type="evidence" value="ECO:0007669"/>
    <property type="project" value="InterPro"/>
</dbReference>
<organism evidence="4 6">
    <name type="scientific">Pediococcus pentosaceus</name>
    <dbReference type="NCBI Taxonomy" id="1255"/>
    <lineage>
        <taxon>Bacteria</taxon>
        <taxon>Bacillati</taxon>
        <taxon>Bacillota</taxon>
        <taxon>Bacilli</taxon>
        <taxon>Lactobacillales</taxon>
        <taxon>Lactobacillaceae</taxon>
        <taxon>Pediococcus</taxon>
    </lineage>
</organism>
<proteinExistence type="inferred from homology"/>
<reference evidence="5" key="3">
    <citation type="submission" date="2020-03" db="EMBL/GenBank/DDBJ databases">
        <title>SpeciesPrimer: A bioinformatics pipeline dedicated to the design of qPCR primers for the quantification of bacterial species.</title>
        <authorList>
            <person name="Dreier M."/>
            <person name="Berthoud H."/>
            <person name="Shani N."/>
            <person name="Wechsler D."/>
            <person name="Junier P."/>
        </authorList>
    </citation>
    <scope>NUCLEOTIDE SEQUENCE [LARGE SCALE GENOMIC DNA]</scope>
    <source>
        <strain evidence="5">FAM13073</strain>
    </source>
</reference>
<keyword evidence="5" id="KW-1185">Reference proteome</keyword>
<dbReference type="CDD" id="cd00093">
    <property type="entry name" value="HTH_XRE"/>
    <property type="match status" value="1"/>
</dbReference>
<dbReference type="Pfam" id="PF06114">
    <property type="entry name" value="Peptidase_M78"/>
    <property type="match status" value="1"/>
</dbReference>
<comment type="similarity">
    <text evidence="1">Belongs to the short-chain fatty acyl-CoA assimilation regulator (ScfR) family.</text>
</comment>
<evidence type="ECO:0000256" key="1">
    <source>
        <dbReference type="ARBA" id="ARBA00007227"/>
    </source>
</evidence>
<dbReference type="SMART" id="SM00530">
    <property type="entry name" value="HTH_XRE"/>
    <property type="match status" value="1"/>
</dbReference>
<dbReference type="PANTHER" id="PTHR43236">
    <property type="entry name" value="ANTITOXIN HIGA1"/>
    <property type="match status" value="1"/>
</dbReference>
<dbReference type="PROSITE" id="PS50943">
    <property type="entry name" value="HTH_CROC1"/>
    <property type="match status" value="1"/>
</dbReference>
<evidence type="ECO:0000313" key="4">
    <source>
        <dbReference type="EMBL" id="MBF7126532.1"/>
    </source>
</evidence>
<dbReference type="Proteomes" id="UP000743107">
    <property type="component" value="Unassembled WGS sequence"/>
</dbReference>
<name>A0A6L5A4J9_PEDPE</name>
<dbReference type="Gene3D" id="1.10.10.2910">
    <property type="match status" value="1"/>
</dbReference>
<dbReference type="RefSeq" id="WP_159251193.1">
    <property type="nucleotide sequence ID" value="NZ_JABJXG010000012.1"/>
</dbReference>